<feature type="compositionally biased region" description="Acidic residues" evidence="1">
    <location>
        <begin position="21"/>
        <end position="32"/>
    </location>
</feature>
<organism evidence="2 3">
    <name type="scientific">Phytophthora nicotianae P1976</name>
    <dbReference type="NCBI Taxonomy" id="1317066"/>
    <lineage>
        <taxon>Eukaryota</taxon>
        <taxon>Sar</taxon>
        <taxon>Stramenopiles</taxon>
        <taxon>Oomycota</taxon>
        <taxon>Peronosporomycetes</taxon>
        <taxon>Peronosporales</taxon>
        <taxon>Peronosporaceae</taxon>
        <taxon>Phytophthora</taxon>
    </lineage>
</organism>
<feature type="compositionally biased region" description="Basic and acidic residues" evidence="1">
    <location>
        <begin position="33"/>
        <end position="44"/>
    </location>
</feature>
<evidence type="ECO:0000256" key="1">
    <source>
        <dbReference type="SAM" id="MobiDB-lite"/>
    </source>
</evidence>
<accession>A0A081B503</accession>
<evidence type="ECO:0000313" key="2">
    <source>
        <dbReference type="EMBL" id="ETO86214.1"/>
    </source>
</evidence>
<protein>
    <submittedName>
        <fullName evidence="2">Uncharacterized protein</fullName>
    </submittedName>
</protein>
<dbReference type="AlphaFoldDB" id="A0A081B503"/>
<sequence length="44" mass="5011">MALKDGTDEVPVTVVVSSVPDEIEQDVADEQGQENRRDEEDFRY</sequence>
<name>A0A081B503_PHYNI</name>
<gene>
    <name evidence="2" type="ORF">F444_00241</name>
</gene>
<dbReference type="Proteomes" id="UP000028582">
    <property type="component" value="Unassembled WGS sequence"/>
</dbReference>
<proteinExistence type="predicted"/>
<feature type="region of interest" description="Disordered" evidence="1">
    <location>
        <begin position="18"/>
        <end position="44"/>
    </location>
</feature>
<evidence type="ECO:0000313" key="3">
    <source>
        <dbReference type="Proteomes" id="UP000028582"/>
    </source>
</evidence>
<dbReference type="EMBL" id="ANJA01000057">
    <property type="protein sequence ID" value="ETO86214.1"/>
    <property type="molecule type" value="Genomic_DNA"/>
</dbReference>
<reference evidence="2 3" key="1">
    <citation type="submission" date="2013-11" db="EMBL/GenBank/DDBJ databases">
        <title>The Genome Sequence of Phytophthora parasitica P1976.</title>
        <authorList>
            <consortium name="The Broad Institute Genomics Platform"/>
            <person name="Russ C."/>
            <person name="Tyler B."/>
            <person name="Panabieres F."/>
            <person name="Shan W."/>
            <person name="Tripathy S."/>
            <person name="Grunwald N."/>
            <person name="Machado M."/>
            <person name="Johnson C.S."/>
            <person name="Walker B."/>
            <person name="Young S."/>
            <person name="Zeng Q."/>
            <person name="Gargeya S."/>
            <person name="Fitzgerald M."/>
            <person name="Haas B."/>
            <person name="Abouelleil A."/>
            <person name="Allen A.W."/>
            <person name="Alvarado L."/>
            <person name="Arachchi H.M."/>
            <person name="Berlin A.M."/>
            <person name="Chapman S.B."/>
            <person name="Gainer-Dewar J."/>
            <person name="Goldberg J."/>
            <person name="Griggs A."/>
            <person name="Gujja S."/>
            <person name="Hansen M."/>
            <person name="Howarth C."/>
            <person name="Imamovic A."/>
            <person name="Ireland A."/>
            <person name="Larimer J."/>
            <person name="McCowan C."/>
            <person name="Murphy C."/>
            <person name="Pearson M."/>
            <person name="Poon T.W."/>
            <person name="Priest M."/>
            <person name="Roberts A."/>
            <person name="Saif S."/>
            <person name="Shea T."/>
            <person name="Sisk P."/>
            <person name="Sykes S."/>
            <person name="Wortman J."/>
            <person name="Nusbaum C."/>
            <person name="Birren B."/>
        </authorList>
    </citation>
    <scope>NUCLEOTIDE SEQUENCE [LARGE SCALE GENOMIC DNA]</scope>
    <source>
        <strain evidence="2 3">P1976</strain>
    </source>
</reference>
<comment type="caution">
    <text evidence="2">The sequence shown here is derived from an EMBL/GenBank/DDBJ whole genome shotgun (WGS) entry which is preliminary data.</text>
</comment>